<reference evidence="1" key="2">
    <citation type="submission" date="2014-07" db="EMBL/GenBank/DDBJ databases">
        <authorList>
            <person name="Hull J."/>
        </authorList>
    </citation>
    <scope>NUCLEOTIDE SEQUENCE</scope>
</reference>
<protein>
    <submittedName>
        <fullName evidence="1">Uncharacterized protein</fullName>
    </submittedName>
</protein>
<gene>
    <name evidence="1" type="ORF">CM83_46799</name>
    <name evidence="2" type="ORF">g.46965</name>
</gene>
<reference evidence="2" key="3">
    <citation type="journal article" date="2016" name="Gigascience">
        <title>De novo construction of an expanded transcriptome assembly for the western tarnished plant bug, Lygus hesperus.</title>
        <authorList>
            <person name="Tassone E.E."/>
            <person name="Geib S.M."/>
            <person name="Hall B."/>
            <person name="Fabrick J.A."/>
            <person name="Brent C.S."/>
            <person name="Hull J.J."/>
        </authorList>
    </citation>
    <scope>NUCLEOTIDE SEQUENCE</scope>
</reference>
<reference evidence="1" key="1">
    <citation type="journal article" date="2014" name="PLoS ONE">
        <title>Transcriptome-Based Identification of ABC Transporters in the Western Tarnished Plant Bug Lygus hesperus.</title>
        <authorList>
            <person name="Hull J.J."/>
            <person name="Chaney K."/>
            <person name="Geib S.M."/>
            <person name="Fabrick J.A."/>
            <person name="Brent C.S."/>
            <person name="Walsh D."/>
            <person name="Lavine L.C."/>
        </authorList>
    </citation>
    <scope>NUCLEOTIDE SEQUENCE</scope>
</reference>
<name>A0A0A9XUE5_LYGHE</name>
<accession>A0A0A9XUE5</accession>
<sequence>MEIQQQAFLMQRQQQQQQEFMRQFYGMPAQHQRQLLQASTQVQMPVQVRKHVQPLSLTHGTDIVPTAANSATSILPENAEVTKNSHANVVQKALQTQNGPLINNTGNVLPKASVYSSVSSHKPYE</sequence>
<evidence type="ECO:0000313" key="1">
    <source>
        <dbReference type="EMBL" id="JAG20805.1"/>
    </source>
</evidence>
<evidence type="ECO:0000313" key="2">
    <source>
        <dbReference type="EMBL" id="JAQ03443.1"/>
    </source>
</evidence>
<dbReference type="EMBL" id="GDHC01015186">
    <property type="protein sequence ID" value="JAQ03443.1"/>
    <property type="molecule type" value="Transcribed_RNA"/>
</dbReference>
<organism evidence="1">
    <name type="scientific">Lygus hesperus</name>
    <name type="common">Western plant bug</name>
    <dbReference type="NCBI Taxonomy" id="30085"/>
    <lineage>
        <taxon>Eukaryota</taxon>
        <taxon>Metazoa</taxon>
        <taxon>Ecdysozoa</taxon>
        <taxon>Arthropoda</taxon>
        <taxon>Hexapoda</taxon>
        <taxon>Insecta</taxon>
        <taxon>Pterygota</taxon>
        <taxon>Neoptera</taxon>
        <taxon>Paraneoptera</taxon>
        <taxon>Hemiptera</taxon>
        <taxon>Heteroptera</taxon>
        <taxon>Panheteroptera</taxon>
        <taxon>Cimicomorpha</taxon>
        <taxon>Miridae</taxon>
        <taxon>Mirini</taxon>
        <taxon>Lygus</taxon>
    </lineage>
</organism>
<proteinExistence type="predicted"/>
<dbReference type="AlphaFoldDB" id="A0A0A9XUE5"/>
<dbReference type="EMBL" id="GBHO01022799">
    <property type="protein sequence ID" value="JAG20805.1"/>
    <property type="molecule type" value="Transcribed_RNA"/>
</dbReference>